<reference evidence="1 2" key="1">
    <citation type="submission" date="2021-03" db="EMBL/GenBank/DDBJ databases">
        <title>Enterococcal diversity collection.</title>
        <authorList>
            <person name="Gilmore M.S."/>
            <person name="Schwartzman J."/>
            <person name="Van Tyne D."/>
            <person name="Martin M."/>
            <person name="Earl A.M."/>
            <person name="Manson A.L."/>
            <person name="Straub T."/>
            <person name="Salamzade R."/>
            <person name="Saavedra J."/>
            <person name="Lebreton F."/>
            <person name="Prichula J."/>
            <person name="Schaufler K."/>
            <person name="Gaca A."/>
            <person name="Sgardioli B."/>
            <person name="Wagenaar J."/>
            <person name="Strong T."/>
        </authorList>
    </citation>
    <scope>NUCLEOTIDE SEQUENCE [LARGE SCALE GENOMIC DNA]</scope>
    <source>
        <strain evidence="1 2">669A</strain>
    </source>
</reference>
<dbReference type="RefSeq" id="WP_207673932.1">
    <property type="nucleotide sequence ID" value="NZ_JAFREM010000018.1"/>
</dbReference>
<organism evidence="1 2">
    <name type="scientific">Candidatus Enterococcus moelleringii</name>
    <dbReference type="NCBI Taxonomy" id="2815325"/>
    <lineage>
        <taxon>Bacteria</taxon>
        <taxon>Bacillati</taxon>
        <taxon>Bacillota</taxon>
        <taxon>Bacilli</taxon>
        <taxon>Lactobacillales</taxon>
        <taxon>Enterococcaceae</taxon>
        <taxon>Enterococcus</taxon>
    </lineage>
</organism>
<comment type="caution">
    <text evidence="1">The sequence shown here is derived from an EMBL/GenBank/DDBJ whole genome shotgun (WGS) entry which is preliminary data.</text>
</comment>
<name>A0ABS3LBK2_9ENTE</name>
<protein>
    <submittedName>
        <fullName evidence="1">Type I toxin-antitoxin system Fst family toxin</fullName>
    </submittedName>
</protein>
<dbReference type="EMBL" id="JAFREM010000018">
    <property type="protein sequence ID" value="MBO1307018.1"/>
    <property type="molecule type" value="Genomic_DNA"/>
</dbReference>
<dbReference type="NCBIfam" id="NF033608">
    <property type="entry name" value="type_I_tox_Fst"/>
    <property type="match status" value="1"/>
</dbReference>
<accession>A0ABS3LBK2</accession>
<sequence length="45" mass="4994">MQYIVASIIVGLVTAWFKHWLALTSDLSANCTGLTVEQIKELQNS</sequence>
<evidence type="ECO:0000313" key="1">
    <source>
        <dbReference type="EMBL" id="MBO1307018.1"/>
    </source>
</evidence>
<evidence type="ECO:0000313" key="2">
    <source>
        <dbReference type="Proteomes" id="UP000664601"/>
    </source>
</evidence>
<keyword evidence="2" id="KW-1185">Reference proteome</keyword>
<dbReference type="Proteomes" id="UP000664601">
    <property type="component" value="Unassembled WGS sequence"/>
</dbReference>
<gene>
    <name evidence="1" type="ORF">JZO70_12650</name>
</gene>
<proteinExistence type="predicted"/>